<proteinExistence type="predicted"/>
<gene>
    <name evidence="1" type="ORF">FMM08_05105</name>
</gene>
<dbReference type="SUPFAM" id="SSF55961">
    <property type="entry name" value="Bet v1-like"/>
    <property type="match status" value="1"/>
</dbReference>
<dbReference type="OrthoDB" id="191189at2"/>
<dbReference type="AlphaFoldDB" id="A0A5C8ZKV8"/>
<organism evidence="1 2">
    <name type="scientific">Quadrisphaera setariae</name>
    <dbReference type="NCBI Taxonomy" id="2593304"/>
    <lineage>
        <taxon>Bacteria</taxon>
        <taxon>Bacillati</taxon>
        <taxon>Actinomycetota</taxon>
        <taxon>Actinomycetes</taxon>
        <taxon>Kineosporiales</taxon>
        <taxon>Kineosporiaceae</taxon>
        <taxon>Quadrisphaera</taxon>
    </lineage>
</organism>
<reference evidence="1 2" key="1">
    <citation type="submission" date="2019-07" db="EMBL/GenBank/DDBJ databases">
        <title>Quadrisphaera sp. strain DD2A genome sequencing and assembly.</title>
        <authorList>
            <person name="Kim I."/>
        </authorList>
    </citation>
    <scope>NUCLEOTIDE SEQUENCE [LARGE SCALE GENOMIC DNA]</scope>
    <source>
        <strain evidence="1 2">DD2A</strain>
    </source>
</reference>
<dbReference type="Proteomes" id="UP000321234">
    <property type="component" value="Unassembled WGS sequence"/>
</dbReference>
<dbReference type="InterPro" id="IPR023393">
    <property type="entry name" value="START-like_dom_sf"/>
</dbReference>
<name>A0A5C8ZKV8_9ACTN</name>
<dbReference type="InterPro" id="IPR019587">
    <property type="entry name" value="Polyketide_cyclase/dehydratase"/>
</dbReference>
<evidence type="ECO:0000313" key="2">
    <source>
        <dbReference type="Proteomes" id="UP000321234"/>
    </source>
</evidence>
<accession>A0A5C8ZKV8</accession>
<comment type="caution">
    <text evidence="1">The sequence shown here is derived from an EMBL/GenBank/DDBJ whole genome shotgun (WGS) entry which is preliminary data.</text>
</comment>
<dbReference type="RefSeq" id="WP_147925235.1">
    <property type="nucleotide sequence ID" value="NZ_VKAC01000002.1"/>
</dbReference>
<dbReference type="Pfam" id="PF10604">
    <property type="entry name" value="Polyketide_cyc2"/>
    <property type="match status" value="1"/>
</dbReference>
<dbReference type="EMBL" id="VKAC01000002">
    <property type="protein sequence ID" value="TXR57596.1"/>
    <property type="molecule type" value="Genomic_DNA"/>
</dbReference>
<evidence type="ECO:0000313" key="1">
    <source>
        <dbReference type="EMBL" id="TXR57596.1"/>
    </source>
</evidence>
<protein>
    <submittedName>
        <fullName evidence="1">SRPBCC family protein</fullName>
    </submittedName>
</protein>
<keyword evidence="2" id="KW-1185">Reference proteome</keyword>
<dbReference type="Gene3D" id="3.30.530.20">
    <property type="match status" value="1"/>
</dbReference>
<sequence>MRRELAVTGAAPPPLAWERYADPSLWPTWSPQIASVTASTTRLTTGTTGVVRGHGGLRLDFTAEDVDDDARRWTWRVTPTHALFAHLPGALRRFGRLRLEHGVSLSGRVDGGSTTTLAIEGSAPVVLAYAPAAALALRRLVALP</sequence>